<keyword evidence="4 5" id="KW-0720">Serine protease</keyword>
<evidence type="ECO:0000256" key="2">
    <source>
        <dbReference type="ARBA" id="ARBA00022670"/>
    </source>
</evidence>
<keyword evidence="2 5" id="KW-0645">Protease</keyword>
<dbReference type="PROSITE" id="PS00137">
    <property type="entry name" value="SUBTILASE_HIS"/>
    <property type="match status" value="1"/>
</dbReference>
<dbReference type="EMBL" id="CP092418">
    <property type="protein sequence ID" value="USD23485.1"/>
    <property type="molecule type" value="Genomic_DNA"/>
</dbReference>
<dbReference type="PANTHER" id="PTHR43806">
    <property type="entry name" value="PEPTIDASE S8"/>
    <property type="match status" value="1"/>
</dbReference>
<reference evidence="7" key="1">
    <citation type="submission" date="2022-02" db="EMBL/GenBank/DDBJ databases">
        <title>Coral-associated bacteria.</title>
        <authorList>
            <person name="Tang K."/>
            <person name="Wang X."/>
        </authorList>
    </citation>
    <scope>NUCLEOTIDE SEQUENCE</scope>
    <source>
        <strain evidence="7">SCSIO 43006</strain>
    </source>
</reference>
<dbReference type="SUPFAM" id="SSF52743">
    <property type="entry name" value="Subtilisin-like"/>
    <property type="match status" value="1"/>
</dbReference>
<name>A0ABY4VGN7_9GAMM</name>
<evidence type="ECO:0000259" key="6">
    <source>
        <dbReference type="Pfam" id="PF00082"/>
    </source>
</evidence>
<dbReference type="InterPro" id="IPR023828">
    <property type="entry name" value="Peptidase_S8_Ser-AS"/>
</dbReference>
<evidence type="ECO:0000256" key="1">
    <source>
        <dbReference type="ARBA" id="ARBA00011073"/>
    </source>
</evidence>
<evidence type="ECO:0000256" key="3">
    <source>
        <dbReference type="ARBA" id="ARBA00022801"/>
    </source>
</evidence>
<dbReference type="InterPro" id="IPR036852">
    <property type="entry name" value="Peptidase_S8/S53_dom_sf"/>
</dbReference>
<evidence type="ECO:0000313" key="7">
    <source>
        <dbReference type="EMBL" id="USD23485.1"/>
    </source>
</evidence>
<dbReference type="PROSITE" id="PS51892">
    <property type="entry name" value="SUBTILASE"/>
    <property type="match status" value="1"/>
</dbReference>
<feature type="active site" description="Charge relay system" evidence="5">
    <location>
        <position position="302"/>
    </location>
</feature>
<dbReference type="RefSeq" id="WP_252085830.1">
    <property type="nucleotide sequence ID" value="NZ_CP092418.1"/>
</dbReference>
<dbReference type="Proteomes" id="UP001055658">
    <property type="component" value="Chromosome"/>
</dbReference>
<dbReference type="PRINTS" id="PR00723">
    <property type="entry name" value="SUBTILISIN"/>
</dbReference>
<dbReference type="InterPro" id="IPR000209">
    <property type="entry name" value="Peptidase_S8/S53_dom"/>
</dbReference>
<dbReference type="Gene3D" id="3.40.50.200">
    <property type="entry name" value="Peptidase S8/S53 domain"/>
    <property type="match status" value="1"/>
</dbReference>
<dbReference type="InterPro" id="IPR022398">
    <property type="entry name" value="Peptidase_S8_His-AS"/>
</dbReference>
<gene>
    <name evidence="7" type="ORF">MJO52_10185</name>
</gene>
<dbReference type="InterPro" id="IPR050131">
    <property type="entry name" value="Peptidase_S8_subtilisin-like"/>
</dbReference>
<comment type="similarity">
    <text evidence="1 5">Belongs to the peptidase S8 family.</text>
</comment>
<dbReference type="Pfam" id="PF00082">
    <property type="entry name" value="Peptidase_S8"/>
    <property type="match status" value="1"/>
</dbReference>
<dbReference type="InterPro" id="IPR015500">
    <property type="entry name" value="Peptidase_S8_subtilisin-rel"/>
</dbReference>
<evidence type="ECO:0000256" key="5">
    <source>
        <dbReference type="PROSITE-ProRule" id="PRU01240"/>
    </source>
</evidence>
<feature type="active site" description="Charge relay system" evidence="5">
    <location>
        <position position="267"/>
    </location>
</feature>
<organism evidence="7 8">
    <name type="scientific">Microbulbifer variabilis</name>
    <dbReference type="NCBI Taxonomy" id="266805"/>
    <lineage>
        <taxon>Bacteria</taxon>
        <taxon>Pseudomonadati</taxon>
        <taxon>Pseudomonadota</taxon>
        <taxon>Gammaproteobacteria</taxon>
        <taxon>Cellvibrionales</taxon>
        <taxon>Microbulbiferaceae</taxon>
        <taxon>Microbulbifer</taxon>
    </lineage>
</organism>
<keyword evidence="3 5" id="KW-0378">Hydrolase</keyword>
<dbReference type="PANTHER" id="PTHR43806:SF11">
    <property type="entry name" value="CEREVISIN-RELATED"/>
    <property type="match status" value="1"/>
</dbReference>
<feature type="domain" description="Peptidase S8/S53" evidence="6">
    <location>
        <begin position="258"/>
        <end position="497"/>
    </location>
</feature>
<protein>
    <submittedName>
        <fullName evidence="7">S8 family serine peptidase</fullName>
    </submittedName>
</protein>
<sequence length="634" mass="67585">MTESRQEKAAGEPSVEVAEKVELLISPRRSQVAKSMGVQLLNAGSMHNIISTIARQPGCEVLREIRPGRKLKTLSTADEATNIYKVRMDVDAAATLYQTAPPNIAVELDSLLSYGQANFAPSFTAIFAQQPGLLREYHAKAQQVRLRVVGSKGEPIRDAQVIVESAGFPQEGVTNNKGEVAINIFAQSGGAQIKSLLIRPSKDFWNKYIRCPSLSLTGVNLVKLHSLSEAIPSFPNNAPYGWGQKYMGLDQLPDEYTGKGIKIAIIDSGADNQHPILSHLKNGIDVTNNYDSKSWAEDIVGHGTHCAGIIAGQPSGTDAIRGFAPEAEIYVFKVFPGGQFSSLIDAIAHCIEIGIDVINMSLGSTDSSEAVEQQIEDAVQHGIACIVAAGNSGGPVQYPARSPNVMAVGAIGMLNEFPRDSWDAQTVIPSTVTADGVFLPAFSCHGPEVSVAAPGVGIVSSVPDKGFDVQSGTSMAAPHITGLAALLLAHHPLFKTTFRQRDISRTTGLFQLIRTLTSPMNLGADRVGAGVPRLFGIDSLFESAKEMAKTEGIGVSAAQPTSPHTSPYTGYSVPPMQGYAGAGANWSGHQFVPAYYGAEVSGMPPQQPVMGTFPDGFAFAYGMPFMDPRSIRYW</sequence>
<feature type="active site" description="Charge relay system" evidence="5">
    <location>
        <position position="474"/>
    </location>
</feature>
<evidence type="ECO:0000256" key="4">
    <source>
        <dbReference type="ARBA" id="ARBA00022825"/>
    </source>
</evidence>
<evidence type="ECO:0000313" key="8">
    <source>
        <dbReference type="Proteomes" id="UP001055658"/>
    </source>
</evidence>
<dbReference type="PROSITE" id="PS00138">
    <property type="entry name" value="SUBTILASE_SER"/>
    <property type="match status" value="1"/>
</dbReference>
<proteinExistence type="inferred from homology"/>
<keyword evidence="8" id="KW-1185">Reference proteome</keyword>
<accession>A0ABY4VGN7</accession>